<keyword evidence="6" id="KW-0732">Signal</keyword>
<feature type="binding site" evidence="4">
    <location>
        <position position="195"/>
    </location>
    <ligand>
        <name>Zn(2+)</name>
        <dbReference type="ChEBI" id="CHEBI:29105"/>
        <label>2</label>
    </ligand>
</feature>
<dbReference type="InterPro" id="IPR032466">
    <property type="entry name" value="Metal_Hydrolase"/>
</dbReference>
<organism evidence="7 8">
    <name type="scientific">Membranihabitans marinus</name>
    <dbReference type="NCBI Taxonomy" id="1227546"/>
    <lineage>
        <taxon>Bacteria</taxon>
        <taxon>Pseudomonadati</taxon>
        <taxon>Bacteroidota</taxon>
        <taxon>Saprospiria</taxon>
        <taxon>Saprospirales</taxon>
        <taxon>Saprospiraceae</taxon>
        <taxon>Membranihabitans</taxon>
    </lineage>
</organism>
<feature type="binding site" evidence="4">
    <location>
        <position position="45"/>
    </location>
    <ligand>
        <name>Zn(2+)</name>
        <dbReference type="ChEBI" id="CHEBI:29105"/>
        <label>1</label>
    </ligand>
</feature>
<keyword evidence="1 4" id="KW-0479">Metal-binding</keyword>
<evidence type="ECO:0000256" key="1">
    <source>
        <dbReference type="ARBA" id="ARBA00022723"/>
    </source>
</evidence>
<keyword evidence="2" id="KW-0378">Hydrolase</keyword>
<evidence type="ECO:0008006" key="9">
    <source>
        <dbReference type="Google" id="ProtNLM"/>
    </source>
</evidence>
<dbReference type="EMBL" id="JAHVHU010000009">
    <property type="protein sequence ID" value="MBY5958481.1"/>
    <property type="molecule type" value="Genomic_DNA"/>
</dbReference>
<dbReference type="GO" id="GO:0008270">
    <property type="term" value="F:zinc ion binding"/>
    <property type="evidence" value="ECO:0007669"/>
    <property type="project" value="InterPro"/>
</dbReference>
<reference evidence="7" key="1">
    <citation type="submission" date="2021-06" db="EMBL/GenBank/DDBJ databases">
        <title>44 bacteria genomes isolated from Dapeng, Shenzhen.</title>
        <authorList>
            <person name="Zheng W."/>
            <person name="Yu S."/>
            <person name="Huang Y."/>
        </authorList>
    </citation>
    <scope>NUCLEOTIDE SEQUENCE</scope>
    <source>
        <strain evidence="7">DP5N28-2</strain>
    </source>
</reference>
<feature type="signal peptide" evidence="6">
    <location>
        <begin position="1"/>
        <end position="22"/>
    </location>
</feature>
<keyword evidence="8" id="KW-1185">Reference proteome</keyword>
<feature type="binding site" evidence="4">
    <location>
        <position position="276"/>
    </location>
    <ligand>
        <name>Zn(2+)</name>
        <dbReference type="ChEBI" id="CHEBI:29105"/>
        <label>1</label>
    </ligand>
</feature>
<dbReference type="Gene3D" id="3.20.20.140">
    <property type="entry name" value="Metal-dependent hydrolases"/>
    <property type="match status" value="1"/>
</dbReference>
<dbReference type="Proteomes" id="UP000753961">
    <property type="component" value="Unassembled WGS sequence"/>
</dbReference>
<evidence type="ECO:0000256" key="5">
    <source>
        <dbReference type="PROSITE-ProRule" id="PRU00679"/>
    </source>
</evidence>
<dbReference type="PANTHER" id="PTHR10819">
    <property type="entry name" value="PHOSPHOTRIESTERASE-RELATED"/>
    <property type="match status" value="1"/>
</dbReference>
<dbReference type="InterPro" id="IPR001559">
    <property type="entry name" value="Phosphotriesterase"/>
</dbReference>
<evidence type="ECO:0000256" key="3">
    <source>
        <dbReference type="PIRSR" id="PIRSR601559-50"/>
    </source>
</evidence>
<proteinExistence type="inferred from homology"/>
<feature type="binding site" description="via carbamate group" evidence="4">
    <location>
        <position position="161"/>
    </location>
    <ligand>
        <name>Zn(2+)</name>
        <dbReference type="ChEBI" id="CHEBI:29105"/>
        <label>1</label>
    </ligand>
</feature>
<gene>
    <name evidence="7" type="ORF">KUV50_10080</name>
</gene>
<protein>
    <recommendedName>
        <fullName evidence="9">Phosphotriesterase-related protein</fullName>
    </recommendedName>
</protein>
<feature type="binding site" evidence="4">
    <location>
        <position position="223"/>
    </location>
    <ligand>
        <name>Zn(2+)</name>
        <dbReference type="ChEBI" id="CHEBI:29105"/>
        <label>2</label>
    </ligand>
</feature>
<comment type="similarity">
    <text evidence="5">Belongs to the metallo-dependent hydrolases superfamily. Phosphotriesterase family.</text>
</comment>
<accession>A0A953LBE4</accession>
<sequence>MMNAKNFLLIAVLVCAGWTMWAQPVVTVTGSRNADQKSIWLSHEHILVDFIGADKITMNDYNRSTVFHEMLPYLSALKKYQIGYFVDATPPFLGRDPELLRQLSVASGVSILTNTGLYGAQQNKFIPAYAFDLTAQELSERWIKEYRQGIDDTGIRPGFIKISVDPKDPLDPMHEKIVKAAALTHLETGLTIASHTGKALGLWPQLQILKNAGVSPAAFIWVHAQNESDTDAYIKAAEEGCWISLDGVGWKTELYVEKLRWAKEMDLLDRVLISHDAGWYDPQKEEQSIQPFTNIFEVLIPRLMASGFTRRDIHQLLTVNPAMAFGIDVRKRE</sequence>
<evidence type="ECO:0000256" key="4">
    <source>
        <dbReference type="PIRSR" id="PIRSR601559-51"/>
    </source>
</evidence>
<dbReference type="PANTHER" id="PTHR10819:SF3">
    <property type="entry name" value="PHOSPHOTRIESTERASE-RELATED PROTEIN"/>
    <property type="match status" value="1"/>
</dbReference>
<evidence type="ECO:0000256" key="6">
    <source>
        <dbReference type="SAM" id="SignalP"/>
    </source>
</evidence>
<dbReference type="RefSeq" id="WP_222580021.1">
    <property type="nucleotide sequence ID" value="NZ_JAHVHU010000009.1"/>
</dbReference>
<comment type="caution">
    <text evidence="7">The sequence shown here is derived from an EMBL/GenBank/DDBJ whole genome shotgun (WGS) entry which is preliminary data.</text>
</comment>
<comment type="cofactor">
    <cofactor evidence="4">
        <name>a divalent metal cation</name>
        <dbReference type="ChEBI" id="CHEBI:60240"/>
    </cofactor>
    <text evidence="4">Binds 2 divalent metal cations per subunit.</text>
</comment>
<evidence type="ECO:0000313" key="8">
    <source>
        <dbReference type="Proteomes" id="UP000753961"/>
    </source>
</evidence>
<evidence type="ECO:0000313" key="7">
    <source>
        <dbReference type="EMBL" id="MBY5958481.1"/>
    </source>
</evidence>
<name>A0A953LBE4_9BACT</name>
<dbReference type="PROSITE" id="PS51347">
    <property type="entry name" value="PHOSPHOTRIESTERASE_2"/>
    <property type="match status" value="1"/>
</dbReference>
<dbReference type="SUPFAM" id="SSF51556">
    <property type="entry name" value="Metallo-dependent hydrolases"/>
    <property type="match status" value="1"/>
</dbReference>
<evidence type="ECO:0000256" key="2">
    <source>
        <dbReference type="ARBA" id="ARBA00022801"/>
    </source>
</evidence>
<feature type="binding site" description="via carbamate group" evidence="4">
    <location>
        <position position="161"/>
    </location>
    <ligand>
        <name>Zn(2+)</name>
        <dbReference type="ChEBI" id="CHEBI:29105"/>
        <label>2</label>
    </ligand>
</feature>
<feature type="binding site" evidence="4">
    <location>
        <position position="43"/>
    </location>
    <ligand>
        <name>Zn(2+)</name>
        <dbReference type="ChEBI" id="CHEBI:29105"/>
        <label>1</label>
    </ligand>
</feature>
<dbReference type="Pfam" id="PF02126">
    <property type="entry name" value="PTE"/>
    <property type="match status" value="1"/>
</dbReference>
<dbReference type="AlphaFoldDB" id="A0A953LBE4"/>
<feature type="chain" id="PRO_5037130591" description="Phosphotriesterase-related protein" evidence="6">
    <location>
        <begin position="23"/>
        <end position="333"/>
    </location>
</feature>
<feature type="modified residue" description="N6-carboxylysine" evidence="3 5">
    <location>
        <position position="161"/>
    </location>
</feature>
<dbReference type="GO" id="GO:0016787">
    <property type="term" value="F:hydrolase activity"/>
    <property type="evidence" value="ECO:0007669"/>
    <property type="project" value="UniProtKB-KW"/>
</dbReference>